<protein>
    <submittedName>
        <fullName evidence="11">Peptide/nickel transport system ATP-binding protein</fullName>
    </submittedName>
</protein>
<dbReference type="Gene3D" id="3.40.50.300">
    <property type="entry name" value="P-loop containing nucleotide triphosphate hydrolases"/>
    <property type="match status" value="2"/>
</dbReference>
<dbReference type="PANTHER" id="PTHR43297">
    <property type="entry name" value="OLIGOPEPTIDE TRANSPORT ATP-BINDING PROTEIN APPD"/>
    <property type="match status" value="1"/>
</dbReference>
<comment type="similarity">
    <text evidence="2">Belongs to the ABC transporter superfamily.</text>
</comment>
<dbReference type="InterPro" id="IPR003439">
    <property type="entry name" value="ABC_transporter-like_ATP-bd"/>
</dbReference>
<keyword evidence="4" id="KW-1003">Cell membrane</keyword>
<dbReference type="Pfam" id="PF00005">
    <property type="entry name" value="ABC_tran"/>
    <property type="match status" value="2"/>
</dbReference>
<dbReference type="SMART" id="SM00382">
    <property type="entry name" value="AAA"/>
    <property type="match status" value="2"/>
</dbReference>
<keyword evidence="7 11" id="KW-0067">ATP-binding</keyword>
<feature type="domain" description="ABC transporter" evidence="10">
    <location>
        <begin position="5"/>
        <end position="258"/>
    </location>
</feature>
<evidence type="ECO:0000259" key="10">
    <source>
        <dbReference type="PROSITE" id="PS50893"/>
    </source>
</evidence>
<comment type="subcellular location">
    <subcellularLocation>
        <location evidence="1">Cell inner membrane</location>
        <topology evidence="1">Peripheral membrane protein</topology>
    </subcellularLocation>
</comment>
<evidence type="ECO:0000313" key="11">
    <source>
        <dbReference type="EMBL" id="MBB4077778.1"/>
    </source>
</evidence>
<evidence type="ECO:0000256" key="2">
    <source>
        <dbReference type="ARBA" id="ARBA00005417"/>
    </source>
</evidence>
<keyword evidence="9" id="KW-0472">Membrane</keyword>
<accession>A0A840E6Q9</accession>
<evidence type="ECO:0000256" key="1">
    <source>
        <dbReference type="ARBA" id="ARBA00004417"/>
    </source>
</evidence>
<evidence type="ECO:0000313" key="12">
    <source>
        <dbReference type="Proteomes" id="UP000576209"/>
    </source>
</evidence>
<keyword evidence="12" id="KW-1185">Reference proteome</keyword>
<dbReference type="AlphaFoldDB" id="A0A840E6Q9"/>
<reference evidence="11 12" key="1">
    <citation type="submission" date="2020-08" db="EMBL/GenBank/DDBJ databases">
        <title>Genomic Encyclopedia of Type Strains, Phase IV (KMG-IV): sequencing the most valuable type-strain genomes for metagenomic binning, comparative biology and taxonomic classification.</title>
        <authorList>
            <person name="Goeker M."/>
        </authorList>
    </citation>
    <scope>NUCLEOTIDE SEQUENCE [LARGE SCALE GENOMIC DNA]</scope>
    <source>
        <strain evidence="11 12">DSM 105137</strain>
    </source>
</reference>
<comment type="caution">
    <text evidence="11">The sequence shown here is derived from an EMBL/GenBank/DDBJ whole genome shotgun (WGS) entry which is preliminary data.</text>
</comment>
<dbReference type="PROSITE" id="PS00211">
    <property type="entry name" value="ABC_TRANSPORTER_1"/>
    <property type="match status" value="2"/>
</dbReference>
<keyword evidence="8" id="KW-1278">Translocase</keyword>
<proteinExistence type="inferred from homology"/>
<evidence type="ECO:0000256" key="9">
    <source>
        <dbReference type="ARBA" id="ARBA00023136"/>
    </source>
</evidence>
<evidence type="ECO:0000256" key="5">
    <source>
        <dbReference type="ARBA" id="ARBA00022519"/>
    </source>
</evidence>
<sequence>MTDLLNVVDLSIAFGTGERPVVEGLSFEIAPGESLGLVGASGSGKSLTAAALLGLLPAGAQVQGGHAAFMQKSGTAVNLFELSHRECIRLRGREIGLVFQETQAALNPVFRCGCQLREAVRRLQPEVSDREAFLEELLQRVELASIRTRVLRSLPSELSGGELQRILIAMALIGRPRLLIADEPTTALDSITEAEMVRLLDRLRRELNMGMLFITHDTRLLSRVTDRIMRIGPPPPPRRTSIRSAVTLTGTSLVEVSGLTVCYPETEEPAVVDCSIKIGEGEWLALIGPSGCGKTTLAHWFAGLLTGRSGTLNVGDRTLPVASPGRLVRQLTGAQIIFQDVSGSLNPEMTVGDALREVTKLWRSGDPAEYLRRVNLPPDKFLHRYPNQLSGGERQRIVIARALAAKPRMLICDEAVASLDLPLREDIQQLLSEIATRDQIGILFITHDLHQVASFADRVLVMEHGRIVEEGKPIDILKNPTTSVGKRLVAAARLHDGDGGEPKIARAAL</sequence>
<dbReference type="RefSeq" id="WP_183494018.1">
    <property type="nucleotide sequence ID" value="NZ_JACIFF010000001.1"/>
</dbReference>
<dbReference type="CDD" id="cd03257">
    <property type="entry name" value="ABC_NikE_OppD_transporters"/>
    <property type="match status" value="1"/>
</dbReference>
<name>A0A840E6Q9_9BACT</name>
<dbReference type="GO" id="GO:0005524">
    <property type="term" value="F:ATP binding"/>
    <property type="evidence" value="ECO:0007669"/>
    <property type="project" value="UniProtKB-KW"/>
</dbReference>
<dbReference type="PROSITE" id="PS50893">
    <property type="entry name" value="ABC_TRANSPORTER_2"/>
    <property type="match status" value="2"/>
</dbReference>
<dbReference type="GO" id="GO:0016887">
    <property type="term" value="F:ATP hydrolysis activity"/>
    <property type="evidence" value="ECO:0007669"/>
    <property type="project" value="InterPro"/>
</dbReference>
<evidence type="ECO:0000256" key="3">
    <source>
        <dbReference type="ARBA" id="ARBA00022448"/>
    </source>
</evidence>
<dbReference type="EMBL" id="JACIFF010000001">
    <property type="protein sequence ID" value="MBB4077778.1"/>
    <property type="molecule type" value="Genomic_DNA"/>
</dbReference>
<dbReference type="InterPro" id="IPR017871">
    <property type="entry name" value="ABC_transporter-like_CS"/>
</dbReference>
<feature type="domain" description="ABC transporter" evidence="10">
    <location>
        <begin position="254"/>
        <end position="489"/>
    </location>
</feature>
<dbReference type="InterPro" id="IPR027417">
    <property type="entry name" value="P-loop_NTPase"/>
</dbReference>
<dbReference type="Proteomes" id="UP000576209">
    <property type="component" value="Unassembled WGS sequence"/>
</dbReference>
<keyword evidence="6" id="KW-0547">Nucleotide-binding</keyword>
<dbReference type="PANTHER" id="PTHR43297:SF14">
    <property type="entry name" value="ATPASE AAA-TYPE CORE DOMAIN-CONTAINING PROTEIN"/>
    <property type="match status" value="1"/>
</dbReference>
<evidence type="ECO:0000256" key="4">
    <source>
        <dbReference type="ARBA" id="ARBA00022475"/>
    </source>
</evidence>
<evidence type="ECO:0000256" key="7">
    <source>
        <dbReference type="ARBA" id="ARBA00022840"/>
    </source>
</evidence>
<dbReference type="SUPFAM" id="SSF52540">
    <property type="entry name" value="P-loop containing nucleoside triphosphate hydrolases"/>
    <property type="match status" value="2"/>
</dbReference>
<keyword evidence="3" id="KW-0813">Transport</keyword>
<keyword evidence="5" id="KW-0997">Cell inner membrane</keyword>
<organism evidence="11 12">
    <name type="scientific">Neolewinella aquimaris</name>
    <dbReference type="NCBI Taxonomy" id="1835722"/>
    <lineage>
        <taxon>Bacteria</taxon>
        <taxon>Pseudomonadati</taxon>
        <taxon>Bacteroidota</taxon>
        <taxon>Saprospiria</taxon>
        <taxon>Saprospirales</taxon>
        <taxon>Lewinellaceae</taxon>
        <taxon>Neolewinella</taxon>
    </lineage>
</organism>
<evidence type="ECO:0000256" key="6">
    <source>
        <dbReference type="ARBA" id="ARBA00022741"/>
    </source>
</evidence>
<dbReference type="GO" id="GO:0005886">
    <property type="term" value="C:plasma membrane"/>
    <property type="evidence" value="ECO:0007669"/>
    <property type="project" value="UniProtKB-SubCell"/>
</dbReference>
<evidence type="ECO:0000256" key="8">
    <source>
        <dbReference type="ARBA" id="ARBA00022967"/>
    </source>
</evidence>
<dbReference type="InterPro" id="IPR050388">
    <property type="entry name" value="ABC_Ni/Peptide_Import"/>
</dbReference>
<dbReference type="InterPro" id="IPR003593">
    <property type="entry name" value="AAA+_ATPase"/>
</dbReference>
<gene>
    <name evidence="11" type="ORF">GGR28_000379</name>
</gene>